<dbReference type="Proteomes" id="UP001589607">
    <property type="component" value="Unassembled WGS sequence"/>
</dbReference>
<keyword evidence="2" id="KW-1185">Reference proteome</keyword>
<dbReference type="EMBL" id="JBHMEY010000060">
    <property type="protein sequence ID" value="MFB9097614.1"/>
    <property type="molecule type" value="Genomic_DNA"/>
</dbReference>
<dbReference type="RefSeq" id="WP_236455335.1">
    <property type="nucleotide sequence ID" value="NZ_CBCSGE010000004.1"/>
</dbReference>
<comment type="caution">
    <text evidence="1">The sequence shown here is derived from an EMBL/GenBank/DDBJ whole genome shotgun (WGS) entry which is preliminary data.</text>
</comment>
<protein>
    <recommendedName>
        <fullName evidence="3">Lipoprotein</fullName>
    </recommendedName>
</protein>
<proteinExistence type="predicted"/>
<dbReference type="PROSITE" id="PS51257">
    <property type="entry name" value="PROKAR_LIPOPROTEIN"/>
    <property type="match status" value="1"/>
</dbReference>
<evidence type="ECO:0000313" key="2">
    <source>
        <dbReference type="Proteomes" id="UP001589607"/>
    </source>
</evidence>
<name>A0ABV5GQF0_9FLAO</name>
<accession>A0ABV5GQF0</accession>
<evidence type="ECO:0008006" key="3">
    <source>
        <dbReference type="Google" id="ProtNLM"/>
    </source>
</evidence>
<gene>
    <name evidence="1" type="ORF">ACFFVF_13920</name>
</gene>
<organism evidence="1 2">
    <name type="scientific">Flavobacterium jumunjinense</name>
    <dbReference type="NCBI Taxonomy" id="998845"/>
    <lineage>
        <taxon>Bacteria</taxon>
        <taxon>Pseudomonadati</taxon>
        <taxon>Bacteroidota</taxon>
        <taxon>Flavobacteriia</taxon>
        <taxon>Flavobacteriales</taxon>
        <taxon>Flavobacteriaceae</taxon>
        <taxon>Flavobacterium</taxon>
    </lineage>
</organism>
<evidence type="ECO:0000313" key="1">
    <source>
        <dbReference type="EMBL" id="MFB9097614.1"/>
    </source>
</evidence>
<sequence>MKKKGVLMLVIVCFFGSCNLKNDNHIALNDTTISNDLTNVVEKEKIDKKEKECNCFDGIGSSDKDKPILVHHFLNGKSISVCGFYDEEIQSNQLIMSEFAIFDCETGKNYVEFGATQTCAIKTTQKALIIEELKYLPVGTDWKWEFISMGEQQISEKGKELIISEMKPKILSLSIDKKLEIAFLNSLKRNSGISPNWEEQIGKLEVLALNGNEKAMDILKNYETFFAIKTDGALAETWKEAIANVEWMNKK</sequence>
<reference evidence="1 2" key="1">
    <citation type="submission" date="2024-09" db="EMBL/GenBank/DDBJ databases">
        <authorList>
            <person name="Sun Q."/>
            <person name="Mori K."/>
        </authorList>
    </citation>
    <scope>NUCLEOTIDE SEQUENCE [LARGE SCALE GENOMIC DNA]</scope>
    <source>
        <strain evidence="1 2">CECT 7955</strain>
    </source>
</reference>